<dbReference type="InterPro" id="IPR050639">
    <property type="entry name" value="SSR_resolvase"/>
</dbReference>
<dbReference type="Pfam" id="PF13408">
    <property type="entry name" value="Zn_ribbon_recom"/>
    <property type="match status" value="1"/>
</dbReference>
<organism evidence="2 3">
    <name type="scientific">Lutispora saccharofermentans</name>
    <dbReference type="NCBI Taxonomy" id="3024236"/>
    <lineage>
        <taxon>Bacteria</taxon>
        <taxon>Bacillati</taxon>
        <taxon>Bacillota</taxon>
        <taxon>Clostridia</taxon>
        <taxon>Lutisporales</taxon>
        <taxon>Lutisporaceae</taxon>
        <taxon>Lutispora</taxon>
    </lineage>
</organism>
<keyword evidence="3" id="KW-1185">Reference proteome</keyword>
<dbReference type="Pfam" id="PF07508">
    <property type="entry name" value="Recombinase"/>
    <property type="match status" value="1"/>
</dbReference>
<gene>
    <name evidence="2" type="ORF">LJD61_09595</name>
</gene>
<dbReference type="Pfam" id="PF00239">
    <property type="entry name" value="Resolvase"/>
    <property type="match status" value="1"/>
</dbReference>
<dbReference type="InterPro" id="IPR025827">
    <property type="entry name" value="Zn_ribbon_recom_dom"/>
</dbReference>
<reference evidence="2 3" key="1">
    <citation type="submission" date="2021-10" db="EMBL/GenBank/DDBJ databases">
        <title>Lutispora strain m25 sp. nov., a thermophilic, non-spore-forming bacterium isolated from a lab-scale methanogenic bioreactor digesting anaerobic sludge.</title>
        <authorList>
            <person name="El Houari A."/>
            <person name="Mcdonald J."/>
        </authorList>
    </citation>
    <scope>NUCLEOTIDE SEQUENCE [LARGE SCALE GENOMIC DNA]</scope>
    <source>
        <strain evidence="3">m25</strain>
    </source>
</reference>
<dbReference type="SUPFAM" id="SSF53041">
    <property type="entry name" value="Resolvase-like"/>
    <property type="match status" value="1"/>
</dbReference>
<protein>
    <submittedName>
        <fullName evidence="2">Recombinase family protein</fullName>
    </submittedName>
</protein>
<dbReference type="Gene3D" id="3.90.1750.20">
    <property type="entry name" value="Putative Large Serine Recombinase, Chain B, Domain 2"/>
    <property type="match status" value="2"/>
</dbReference>
<proteinExistence type="predicted"/>
<dbReference type="Gene3D" id="3.40.50.1390">
    <property type="entry name" value="Resolvase, N-terminal catalytic domain"/>
    <property type="match status" value="1"/>
</dbReference>
<evidence type="ECO:0000259" key="1">
    <source>
        <dbReference type="PROSITE" id="PS51736"/>
    </source>
</evidence>
<dbReference type="PANTHER" id="PTHR30461">
    <property type="entry name" value="DNA-INVERTASE FROM LAMBDOID PROPHAGE"/>
    <property type="match status" value="1"/>
</dbReference>
<dbReference type="InterPro" id="IPR036162">
    <property type="entry name" value="Resolvase-like_N_sf"/>
</dbReference>
<dbReference type="PROSITE" id="PS51736">
    <property type="entry name" value="RECOMBINASES_3"/>
    <property type="match status" value="1"/>
</dbReference>
<dbReference type="InterPro" id="IPR038109">
    <property type="entry name" value="DNA_bind_recomb_sf"/>
</dbReference>
<dbReference type="InterPro" id="IPR011109">
    <property type="entry name" value="DNA_bind_recombinase_dom"/>
</dbReference>
<feature type="domain" description="Resolvase/invertase-type recombinase catalytic" evidence="1">
    <location>
        <begin position="2"/>
        <end position="150"/>
    </location>
</feature>
<accession>A0ABT1NEV9</accession>
<dbReference type="EMBL" id="JAJEKE010000007">
    <property type="protein sequence ID" value="MCQ1529797.1"/>
    <property type="molecule type" value="Genomic_DNA"/>
</dbReference>
<sequence>MKAAIYSRKSKFTGKGESVENQIQLCKEYGIKNLDIDVKDFVIYEDEGFSGSNTNRPQFQKMLRDVKKKNIDIIICYRLDRISRNVLDFLNLIEVLNKDNIGFVSIREQFDTTTPIGRAMMYIASVFSQLERETIAERIKDNMLQLAKSGRWLGGNPPTGFRSEAVINKGSDGKEKKEYKLASIDNEIVSVKKIYNKFLELKSLTGVEQFLMENDIKTKNGIEFNRHSIKLILKNPVYARSDKELFEYFQSEGYCLCSDLHEFNGINGIIGYNKTRQKGEGTNPKYRDISKWIIAVGKHDGVISGKDWIEAQRLLNQNKSKAYRKVKSSQSILSGVLQCKNCGSFMRPKTMKRWNSNAEQIFYYICEKKEKSKKAQCQSCNLNGNRADLKVIEALKKLMDKLDVNFMRDDRWNCMGAADKRSFIKAIIDKILWDGEKLDIILFSSHMFP</sequence>
<dbReference type="RefSeq" id="WP_255227316.1">
    <property type="nucleotide sequence ID" value="NZ_JAJEKE010000007.1"/>
</dbReference>
<dbReference type="InterPro" id="IPR006119">
    <property type="entry name" value="Resolv_N"/>
</dbReference>
<evidence type="ECO:0000313" key="2">
    <source>
        <dbReference type="EMBL" id="MCQ1529797.1"/>
    </source>
</evidence>
<dbReference type="CDD" id="cd03768">
    <property type="entry name" value="SR_ResInv"/>
    <property type="match status" value="1"/>
</dbReference>
<evidence type="ECO:0000313" key="3">
    <source>
        <dbReference type="Proteomes" id="UP001651880"/>
    </source>
</evidence>
<comment type="caution">
    <text evidence="2">The sequence shown here is derived from an EMBL/GenBank/DDBJ whole genome shotgun (WGS) entry which is preliminary data.</text>
</comment>
<dbReference type="Proteomes" id="UP001651880">
    <property type="component" value="Unassembled WGS sequence"/>
</dbReference>
<dbReference type="PANTHER" id="PTHR30461:SF23">
    <property type="entry name" value="DNA RECOMBINASE-RELATED"/>
    <property type="match status" value="1"/>
</dbReference>
<name>A0ABT1NEV9_9FIRM</name>
<dbReference type="SMART" id="SM00857">
    <property type="entry name" value="Resolvase"/>
    <property type="match status" value="1"/>
</dbReference>